<reference evidence="2 3" key="1">
    <citation type="submission" date="2020-08" db="EMBL/GenBank/DDBJ databases">
        <title>Oceanospirillum sp. nov. isolated from marine sediment.</title>
        <authorList>
            <person name="Ji X."/>
        </authorList>
    </citation>
    <scope>NUCLEOTIDE SEQUENCE [LARGE SCALE GENOMIC DNA]</scope>
    <source>
        <strain evidence="2 3">D5</strain>
    </source>
</reference>
<dbReference type="Pfam" id="PF13476">
    <property type="entry name" value="AAA_23"/>
    <property type="match status" value="1"/>
</dbReference>
<evidence type="ECO:0000259" key="1">
    <source>
        <dbReference type="Pfam" id="PF13476"/>
    </source>
</evidence>
<protein>
    <submittedName>
        <fullName evidence="2">AAA family ATPase</fullName>
    </submittedName>
</protein>
<proteinExistence type="predicted"/>
<dbReference type="GO" id="GO:0016887">
    <property type="term" value="F:ATP hydrolysis activity"/>
    <property type="evidence" value="ECO:0007669"/>
    <property type="project" value="InterPro"/>
</dbReference>
<evidence type="ECO:0000313" key="3">
    <source>
        <dbReference type="Proteomes" id="UP000565262"/>
    </source>
</evidence>
<gene>
    <name evidence="2" type="ORF">H4O21_07835</name>
</gene>
<dbReference type="InterPro" id="IPR038729">
    <property type="entry name" value="Rad50/SbcC_AAA"/>
</dbReference>
<accession>A0A839IPW7</accession>
<dbReference type="InterPro" id="IPR051396">
    <property type="entry name" value="Bact_Antivir_Def_Nuclease"/>
</dbReference>
<dbReference type="PANTHER" id="PTHR43581">
    <property type="entry name" value="ATP/GTP PHOSPHATASE"/>
    <property type="match status" value="1"/>
</dbReference>
<dbReference type="PANTHER" id="PTHR43581:SF2">
    <property type="entry name" value="EXCINUCLEASE ATPASE SUBUNIT"/>
    <property type="match status" value="1"/>
</dbReference>
<sequence>MKINTLRLQHFRRFSDFTLQFHPQLSVLVARNGAGKTSILDGVAVALGAFLTRLPDVSGLSPKAADFQVFPDGRKPPFMRIHCESAHGVSWDRTEKRDQSEKTKMLIPDGIGIKALNQYVDQFIDGLNEQQAFELPIFIYYGTGRGVFSIPQRKRSFQKAFSRFDAFNGSLESRTNFKSFVEYFYYLESKESRLQKEKRSFDVEIPELKAIRKAINTMLPEFSHPVAAQPAGIEVDWLHDGVKKTLRMEQLSDGYRTTLAMVMDIAARMAEANPDMSDPLQTEGVVLIDEVDLHLHPGWQQTILLDLMRTFPNVQFIVSTHSPQVISSVKPECLRVIDWQDERPELIPVSFSEGAEAQQMLLDVLGLKSPRVEALEIVQKLHRYQTLVSEDQWDGDEALRLREELQRWGGEFEPELARLNMDIRMKEWERNQS</sequence>
<name>A0A839IPW7_9GAMM</name>
<organism evidence="2 3">
    <name type="scientific">Oceanospirillum sediminis</name>
    <dbReference type="NCBI Taxonomy" id="2760088"/>
    <lineage>
        <taxon>Bacteria</taxon>
        <taxon>Pseudomonadati</taxon>
        <taxon>Pseudomonadota</taxon>
        <taxon>Gammaproteobacteria</taxon>
        <taxon>Oceanospirillales</taxon>
        <taxon>Oceanospirillaceae</taxon>
        <taxon>Oceanospirillum</taxon>
    </lineage>
</organism>
<dbReference type="GO" id="GO:0006302">
    <property type="term" value="P:double-strand break repair"/>
    <property type="evidence" value="ECO:0007669"/>
    <property type="project" value="InterPro"/>
</dbReference>
<keyword evidence="3" id="KW-1185">Reference proteome</keyword>
<comment type="caution">
    <text evidence="2">The sequence shown here is derived from an EMBL/GenBank/DDBJ whole genome shotgun (WGS) entry which is preliminary data.</text>
</comment>
<dbReference type="EMBL" id="JACJFM010000007">
    <property type="protein sequence ID" value="MBB1486519.1"/>
    <property type="molecule type" value="Genomic_DNA"/>
</dbReference>
<dbReference type="Gene3D" id="3.40.50.300">
    <property type="entry name" value="P-loop containing nucleotide triphosphate hydrolases"/>
    <property type="match status" value="1"/>
</dbReference>
<dbReference type="SUPFAM" id="SSF52540">
    <property type="entry name" value="P-loop containing nucleoside triphosphate hydrolases"/>
    <property type="match status" value="1"/>
</dbReference>
<dbReference type="AlphaFoldDB" id="A0A839IPW7"/>
<dbReference type="InterPro" id="IPR027417">
    <property type="entry name" value="P-loop_NTPase"/>
</dbReference>
<evidence type="ECO:0000313" key="2">
    <source>
        <dbReference type="EMBL" id="MBB1486519.1"/>
    </source>
</evidence>
<dbReference type="RefSeq" id="WP_182808297.1">
    <property type="nucleotide sequence ID" value="NZ_JACJFM010000007.1"/>
</dbReference>
<feature type="domain" description="Rad50/SbcC-type AAA" evidence="1">
    <location>
        <begin position="6"/>
        <end position="221"/>
    </location>
</feature>
<dbReference type="Proteomes" id="UP000565262">
    <property type="component" value="Unassembled WGS sequence"/>
</dbReference>